<reference evidence="1 2" key="1">
    <citation type="journal article" date="2020" name="BMC Genomics">
        <title>Intraspecific diversification of the crop wild relative Brassica cretica Lam. using demographic model selection.</title>
        <authorList>
            <person name="Kioukis A."/>
            <person name="Michalopoulou V.A."/>
            <person name="Briers L."/>
            <person name="Pirintsos S."/>
            <person name="Studholme D.J."/>
            <person name="Pavlidis P."/>
            <person name="Sarris P.F."/>
        </authorList>
    </citation>
    <scope>NUCLEOTIDE SEQUENCE [LARGE SCALE GENOMIC DNA]</scope>
    <source>
        <strain evidence="2">cv. PFS-1207/04</strain>
    </source>
</reference>
<name>A0ABQ7AYI6_BRACR</name>
<sequence>MCTARTSSNTCQSNDICMRLVWATDPAVELQVAELQPISGSSKHEYTRLPSYFQFSEIGIKGTRTAYNEESQSTQRLMITISIEGYCLRTSLSNATSATHFYFDNECTAGQSYLESCEEGSTFNPTKYGGLKKIERMTLGELNDYLLKYQPQHGFSSFSCAPSNEENAISYQVAVAQDLQDWDLPQCLQEIVGSTLNFQLSLSHFNFSAIHQSFAVSRIF</sequence>
<keyword evidence="2" id="KW-1185">Reference proteome</keyword>
<gene>
    <name evidence="1" type="ORF">DY000_02062925</name>
</gene>
<organism evidence="1 2">
    <name type="scientific">Brassica cretica</name>
    <name type="common">Mustard</name>
    <dbReference type="NCBI Taxonomy" id="69181"/>
    <lineage>
        <taxon>Eukaryota</taxon>
        <taxon>Viridiplantae</taxon>
        <taxon>Streptophyta</taxon>
        <taxon>Embryophyta</taxon>
        <taxon>Tracheophyta</taxon>
        <taxon>Spermatophyta</taxon>
        <taxon>Magnoliopsida</taxon>
        <taxon>eudicotyledons</taxon>
        <taxon>Gunneridae</taxon>
        <taxon>Pentapetalae</taxon>
        <taxon>rosids</taxon>
        <taxon>malvids</taxon>
        <taxon>Brassicales</taxon>
        <taxon>Brassicaceae</taxon>
        <taxon>Brassiceae</taxon>
        <taxon>Brassica</taxon>
    </lineage>
</organism>
<evidence type="ECO:0000313" key="2">
    <source>
        <dbReference type="Proteomes" id="UP000266723"/>
    </source>
</evidence>
<comment type="caution">
    <text evidence="1">The sequence shown here is derived from an EMBL/GenBank/DDBJ whole genome shotgun (WGS) entry which is preliminary data.</text>
</comment>
<dbReference type="Proteomes" id="UP000266723">
    <property type="component" value="Unassembled WGS sequence"/>
</dbReference>
<protein>
    <submittedName>
        <fullName evidence="1">Uncharacterized protein</fullName>
    </submittedName>
</protein>
<proteinExistence type="predicted"/>
<dbReference type="EMBL" id="QGKV02001556">
    <property type="protein sequence ID" value="KAF3519241.1"/>
    <property type="molecule type" value="Genomic_DNA"/>
</dbReference>
<accession>A0ABQ7AYI6</accession>
<evidence type="ECO:0000313" key="1">
    <source>
        <dbReference type="EMBL" id="KAF3519241.1"/>
    </source>
</evidence>